<dbReference type="EMBL" id="BSXV01008476">
    <property type="protein sequence ID" value="GMF06390.1"/>
    <property type="molecule type" value="Genomic_DNA"/>
</dbReference>
<evidence type="ECO:0000313" key="1">
    <source>
        <dbReference type="EMBL" id="GMF06390.1"/>
    </source>
</evidence>
<accession>A0ACB5UAK7</accession>
<name>A0ACB5UAK7_CANBO</name>
<sequence>MEIDPSELFLLEFEIEFNSSFLIIDVLLFDSILLVLLLILLPSWKLVFELLLLFIFSNFNLFEIIVFLSTDLVGVFDRFIPEDDDTENESTDTGVPMLFIDIFDCTTGAESLLELLKNSSPNFIGVVDEDSADEEFVADETEADNGVDDV</sequence>
<organism evidence="1 2">
    <name type="scientific">Candida boidinii</name>
    <name type="common">Yeast</name>
    <dbReference type="NCBI Taxonomy" id="5477"/>
    <lineage>
        <taxon>Eukaryota</taxon>
        <taxon>Fungi</taxon>
        <taxon>Dikarya</taxon>
        <taxon>Ascomycota</taxon>
        <taxon>Saccharomycotina</taxon>
        <taxon>Pichiomycetes</taxon>
        <taxon>Pichiales</taxon>
        <taxon>Pichiaceae</taxon>
        <taxon>Ogataea</taxon>
        <taxon>Ogataea/Candida clade</taxon>
    </lineage>
</organism>
<keyword evidence="2" id="KW-1185">Reference proteome</keyword>
<gene>
    <name evidence="1" type="ORF">Cboi01_000667700</name>
</gene>
<dbReference type="Proteomes" id="UP001165101">
    <property type="component" value="Unassembled WGS sequence"/>
</dbReference>
<protein>
    <submittedName>
        <fullName evidence="1">Unnamed protein product</fullName>
    </submittedName>
</protein>
<comment type="caution">
    <text evidence="1">The sequence shown here is derived from an EMBL/GenBank/DDBJ whole genome shotgun (WGS) entry which is preliminary data.</text>
</comment>
<proteinExistence type="predicted"/>
<evidence type="ECO:0000313" key="2">
    <source>
        <dbReference type="Proteomes" id="UP001165101"/>
    </source>
</evidence>
<reference evidence="1" key="1">
    <citation type="submission" date="2023-04" db="EMBL/GenBank/DDBJ databases">
        <title>Candida boidinii NBRC 1967.</title>
        <authorList>
            <person name="Ichikawa N."/>
            <person name="Sato H."/>
            <person name="Tonouchi N."/>
        </authorList>
    </citation>
    <scope>NUCLEOTIDE SEQUENCE</scope>
    <source>
        <strain evidence="1">NBRC 1967</strain>
    </source>
</reference>